<evidence type="ECO:0000256" key="3">
    <source>
        <dbReference type="ARBA" id="ARBA00019618"/>
    </source>
</evidence>
<organism evidence="9 10">
    <name type="scientific">Didymodactylos carnosus</name>
    <dbReference type="NCBI Taxonomy" id="1234261"/>
    <lineage>
        <taxon>Eukaryota</taxon>
        <taxon>Metazoa</taxon>
        <taxon>Spiralia</taxon>
        <taxon>Gnathifera</taxon>
        <taxon>Rotifera</taxon>
        <taxon>Eurotatoria</taxon>
        <taxon>Bdelloidea</taxon>
        <taxon>Philodinida</taxon>
        <taxon>Philodinidae</taxon>
        <taxon>Didymodactylos</taxon>
    </lineage>
</organism>
<dbReference type="GO" id="GO:0045944">
    <property type="term" value="P:positive regulation of transcription by RNA polymerase II"/>
    <property type="evidence" value="ECO:0007669"/>
    <property type="project" value="TreeGrafter"/>
</dbReference>
<dbReference type="EMBL" id="CAJOBC010108318">
    <property type="protein sequence ID" value="CAF4513608.1"/>
    <property type="molecule type" value="Genomic_DNA"/>
</dbReference>
<dbReference type="AlphaFoldDB" id="A0A8S2XUP1"/>
<protein>
    <recommendedName>
        <fullName evidence="3">Mediator of RNA polymerase II transcription subunit 13</fullName>
    </recommendedName>
</protein>
<comment type="caution">
    <text evidence="9">The sequence shown here is derived from an EMBL/GenBank/DDBJ whole genome shotgun (WGS) entry which is preliminary data.</text>
</comment>
<evidence type="ECO:0000256" key="5">
    <source>
        <dbReference type="ARBA" id="ARBA00023015"/>
    </source>
</evidence>
<reference evidence="9" key="1">
    <citation type="submission" date="2021-02" db="EMBL/GenBank/DDBJ databases">
        <authorList>
            <person name="Nowell W R."/>
        </authorList>
    </citation>
    <scope>NUCLEOTIDE SEQUENCE</scope>
</reference>
<dbReference type="PANTHER" id="PTHR48249:SF3">
    <property type="entry name" value="MEDIATOR OF RNA POLYMERASE II TRANSCRIPTION SUBUNIT 13"/>
    <property type="match status" value="1"/>
</dbReference>
<keyword evidence="4" id="KW-0678">Repressor</keyword>
<feature type="non-terminal residue" evidence="9">
    <location>
        <position position="1"/>
    </location>
</feature>
<name>A0A8S2XUP1_9BILA</name>
<evidence type="ECO:0000256" key="8">
    <source>
        <dbReference type="SAM" id="MobiDB-lite"/>
    </source>
</evidence>
<evidence type="ECO:0000256" key="1">
    <source>
        <dbReference type="ARBA" id="ARBA00004123"/>
    </source>
</evidence>
<dbReference type="InterPro" id="IPR051139">
    <property type="entry name" value="Mediator_complx_sub13"/>
</dbReference>
<gene>
    <name evidence="9" type="ORF">SRO942_LOCUS45432</name>
</gene>
<dbReference type="Proteomes" id="UP000681722">
    <property type="component" value="Unassembled WGS sequence"/>
</dbReference>
<feature type="region of interest" description="Disordered" evidence="8">
    <location>
        <begin position="173"/>
        <end position="201"/>
    </location>
</feature>
<dbReference type="PANTHER" id="PTHR48249">
    <property type="entry name" value="MEDIATOR OF RNA POLYMERASE II TRANSCRIPTION SUBUNIT 13"/>
    <property type="match status" value="1"/>
</dbReference>
<keyword evidence="6" id="KW-0804">Transcription</keyword>
<evidence type="ECO:0000256" key="4">
    <source>
        <dbReference type="ARBA" id="ARBA00022491"/>
    </source>
</evidence>
<feature type="non-terminal residue" evidence="9">
    <location>
        <position position="323"/>
    </location>
</feature>
<feature type="region of interest" description="Disordered" evidence="8">
    <location>
        <begin position="288"/>
        <end position="323"/>
    </location>
</feature>
<evidence type="ECO:0000256" key="6">
    <source>
        <dbReference type="ARBA" id="ARBA00023163"/>
    </source>
</evidence>
<accession>A0A8S2XUP1</accession>
<dbReference type="GO" id="GO:0016592">
    <property type="term" value="C:mediator complex"/>
    <property type="evidence" value="ECO:0007669"/>
    <property type="project" value="TreeGrafter"/>
</dbReference>
<dbReference type="OrthoDB" id="103819at2759"/>
<evidence type="ECO:0000313" key="10">
    <source>
        <dbReference type="Proteomes" id="UP000681722"/>
    </source>
</evidence>
<dbReference type="GO" id="GO:0003713">
    <property type="term" value="F:transcription coactivator activity"/>
    <property type="evidence" value="ECO:0007669"/>
    <property type="project" value="TreeGrafter"/>
</dbReference>
<evidence type="ECO:0000256" key="7">
    <source>
        <dbReference type="ARBA" id="ARBA00023242"/>
    </source>
</evidence>
<comment type="similarity">
    <text evidence="2">Belongs to the Mediator complex subunit 13 family.</text>
</comment>
<keyword evidence="5" id="KW-0805">Transcription regulation</keyword>
<evidence type="ECO:0000313" key="9">
    <source>
        <dbReference type="EMBL" id="CAF4513608.1"/>
    </source>
</evidence>
<evidence type="ECO:0000256" key="2">
    <source>
        <dbReference type="ARBA" id="ARBA00009354"/>
    </source>
</evidence>
<proteinExistence type="inferred from homology"/>
<keyword evidence="7" id="KW-0539">Nucleus</keyword>
<sequence length="323" mass="36292">VQQCNGSMNGDSMSYDCRSMLFKALYNMIEKCLLTKGFARLNKWFVLPENDHSDLKVPNFSFSFNFFLHGDNKVCASVDVQRHRPISTLTVKDLEKVLVAPSNVILAPYGIDATLIGPLPRDMDISILRENWERNYPIRKIDGMPDFVEVLAGTLRMSYPTCYIYKVGSDETSTVTNNESPSNSTSKTSSTSQTASLKTKTAVATNNTIPTITQKIDVRARKQLASDLLLSTQRNNCIDVEKKQEMIASNRISICSAINDPLNRRQCRCQLCSSIHTRNYTINTVPFHRRQRLSPTTDDTSRSKTDLHTQISTTIPPTPSSSH</sequence>
<comment type="subcellular location">
    <subcellularLocation>
        <location evidence="1">Nucleus</location>
    </subcellularLocation>
</comment>